<comment type="similarity">
    <text evidence="1">Belongs to the GET4 family.</text>
</comment>
<protein>
    <submittedName>
        <fullName evidence="2">Golgi to ER traffic 4-like protein</fullName>
    </submittedName>
</protein>
<proteinExistence type="inferred from homology"/>
<evidence type="ECO:0000256" key="1">
    <source>
        <dbReference type="ARBA" id="ARBA00005351"/>
    </source>
</evidence>
<organism evidence="2 3">
    <name type="scientific">Micractinium conductrix</name>
    <dbReference type="NCBI Taxonomy" id="554055"/>
    <lineage>
        <taxon>Eukaryota</taxon>
        <taxon>Viridiplantae</taxon>
        <taxon>Chlorophyta</taxon>
        <taxon>core chlorophytes</taxon>
        <taxon>Trebouxiophyceae</taxon>
        <taxon>Chlorellales</taxon>
        <taxon>Chlorellaceae</taxon>
        <taxon>Chlorella clade</taxon>
        <taxon>Micractinium</taxon>
    </lineage>
</organism>
<dbReference type="OrthoDB" id="10252405at2759"/>
<comment type="caution">
    <text evidence="2">The sequence shown here is derived from an EMBL/GenBank/DDBJ whole genome shotgun (WGS) entry which is preliminary data.</text>
</comment>
<dbReference type="InterPro" id="IPR011990">
    <property type="entry name" value="TPR-like_helical_dom_sf"/>
</dbReference>
<dbReference type="EMBL" id="LHPF02000015">
    <property type="protein sequence ID" value="PSC71334.1"/>
    <property type="molecule type" value="Genomic_DNA"/>
</dbReference>
<dbReference type="PANTHER" id="PTHR12875:SF0">
    <property type="entry name" value="GOLGI TO ER TRAFFIC PROTEIN 4 HOMOLOG"/>
    <property type="match status" value="1"/>
</dbReference>
<dbReference type="GO" id="GO:0045048">
    <property type="term" value="P:protein insertion into ER membrane"/>
    <property type="evidence" value="ECO:0007669"/>
    <property type="project" value="InterPro"/>
</dbReference>
<dbReference type="GO" id="GO:0005829">
    <property type="term" value="C:cytosol"/>
    <property type="evidence" value="ECO:0007669"/>
    <property type="project" value="TreeGrafter"/>
</dbReference>
<keyword evidence="3" id="KW-1185">Reference proteome</keyword>
<dbReference type="STRING" id="554055.A0A2P6VB72"/>
<dbReference type="AlphaFoldDB" id="A0A2P6VB72"/>
<reference evidence="2 3" key="1">
    <citation type="journal article" date="2018" name="Plant J.">
        <title>Genome sequences of Chlorella sorokiniana UTEX 1602 and Micractinium conductrix SAG 241.80: implications to maltose excretion by a green alga.</title>
        <authorList>
            <person name="Arriola M.B."/>
            <person name="Velmurugan N."/>
            <person name="Zhang Y."/>
            <person name="Plunkett M.H."/>
            <person name="Hondzo H."/>
            <person name="Barney B.M."/>
        </authorList>
    </citation>
    <scope>NUCLEOTIDE SEQUENCE [LARGE SCALE GENOMIC DNA]</scope>
    <source>
        <strain evidence="2 3">SAG 241.80</strain>
    </source>
</reference>
<accession>A0A2P6VB72</accession>
<gene>
    <name evidence="2" type="ORF">C2E20_5304</name>
</gene>
<dbReference type="Pfam" id="PF04190">
    <property type="entry name" value="GET4"/>
    <property type="match status" value="1"/>
</dbReference>
<dbReference type="PANTHER" id="PTHR12875">
    <property type="entry name" value="GOLGI TO ER TRAFFIC PROTEIN 4 HOMOLOG"/>
    <property type="match status" value="1"/>
</dbReference>
<name>A0A2P6VB72_9CHLO</name>
<sequence length="319" mass="33145">MTQTQEASVGTAKVLRKLEASLAAGQFYEAHEMFKTVYYRHRSRGHAAASYELAQEGARLQLQRGQLNCGVELCLLLVEAYVADKVPASEEAVARVASLVDAFPRGRPGEAADPPVAECSRLVGAAVKWLRSSGDDGRHEAALEGRLAACVTESLGWQGLGFALPHYARACDAGAAAAAVAAAVAHGRPDEEDLFLTRAALTMAAGRPAGAASGRGAPAQLAAARELIAGYGGAAGHAPPDTPLLHFLSFFMEALARRSADLAALLLQRYRPALDRDPALWTLVARCQAVHLPAAAGGGLGGMGGLLGEMMGMLAQPTG</sequence>
<evidence type="ECO:0000313" key="3">
    <source>
        <dbReference type="Proteomes" id="UP000239649"/>
    </source>
</evidence>
<evidence type="ECO:0000313" key="2">
    <source>
        <dbReference type="EMBL" id="PSC71334.1"/>
    </source>
</evidence>
<dbReference type="Gene3D" id="1.25.40.10">
    <property type="entry name" value="Tetratricopeptide repeat domain"/>
    <property type="match status" value="1"/>
</dbReference>
<dbReference type="InterPro" id="IPR007317">
    <property type="entry name" value="GET4"/>
</dbReference>
<dbReference type="Proteomes" id="UP000239649">
    <property type="component" value="Unassembled WGS sequence"/>
</dbReference>